<evidence type="ECO:0000256" key="1">
    <source>
        <dbReference type="ARBA" id="ARBA00004245"/>
    </source>
</evidence>
<comment type="similarity">
    <text evidence="2">Belongs to the shroom family.</text>
</comment>
<dbReference type="Proteomes" id="UP000499080">
    <property type="component" value="Unassembled WGS sequence"/>
</dbReference>
<dbReference type="GO" id="GO:0051015">
    <property type="term" value="F:actin filament binding"/>
    <property type="evidence" value="ECO:0007669"/>
    <property type="project" value="InterPro"/>
</dbReference>
<dbReference type="GO" id="GO:0000902">
    <property type="term" value="P:cell morphogenesis"/>
    <property type="evidence" value="ECO:0007669"/>
    <property type="project" value="TreeGrafter"/>
</dbReference>
<dbReference type="GO" id="GO:0043296">
    <property type="term" value="C:apical junction complex"/>
    <property type="evidence" value="ECO:0007669"/>
    <property type="project" value="TreeGrafter"/>
</dbReference>
<evidence type="ECO:0000313" key="8">
    <source>
        <dbReference type="Proteomes" id="UP000499080"/>
    </source>
</evidence>
<keyword evidence="4" id="KW-0206">Cytoskeleton</keyword>
<gene>
    <name evidence="7" type="primary">Shroom2_1</name>
    <name evidence="7" type="ORF">AVEN_109590_1</name>
</gene>
<dbReference type="EMBL" id="BGPR01023468">
    <property type="protein sequence ID" value="GBN90669.1"/>
    <property type="molecule type" value="Genomic_DNA"/>
</dbReference>
<evidence type="ECO:0000256" key="3">
    <source>
        <dbReference type="ARBA" id="ARBA00022490"/>
    </source>
</evidence>
<dbReference type="AlphaFoldDB" id="A0A4Y2SU03"/>
<dbReference type="GO" id="GO:0005912">
    <property type="term" value="C:adherens junction"/>
    <property type="evidence" value="ECO:0007669"/>
    <property type="project" value="TreeGrafter"/>
</dbReference>
<keyword evidence="3" id="KW-0963">Cytoplasm</keyword>
<dbReference type="Pfam" id="PF08687">
    <property type="entry name" value="ASD2"/>
    <property type="match status" value="1"/>
</dbReference>
<feature type="coiled-coil region" evidence="5">
    <location>
        <begin position="24"/>
        <end position="81"/>
    </location>
</feature>
<comment type="subcellular location">
    <subcellularLocation>
        <location evidence="1">Cytoplasm</location>
        <location evidence="1">Cytoskeleton</location>
    </subcellularLocation>
</comment>
<dbReference type="Gene3D" id="6.10.250.3120">
    <property type="match status" value="1"/>
</dbReference>
<dbReference type="InterPro" id="IPR027685">
    <property type="entry name" value="Shroom_fam"/>
</dbReference>
<dbReference type="GO" id="GO:0016324">
    <property type="term" value="C:apical plasma membrane"/>
    <property type="evidence" value="ECO:0007669"/>
    <property type="project" value="TreeGrafter"/>
</dbReference>
<dbReference type="PROSITE" id="PS51307">
    <property type="entry name" value="ASD2"/>
    <property type="match status" value="1"/>
</dbReference>
<evidence type="ECO:0000259" key="6">
    <source>
        <dbReference type="PROSITE" id="PS51307"/>
    </source>
</evidence>
<accession>A0A4Y2SU03</accession>
<protein>
    <submittedName>
        <fullName evidence="7">Protein Shroom2</fullName>
    </submittedName>
</protein>
<keyword evidence="8" id="KW-1185">Reference proteome</keyword>
<evidence type="ECO:0000256" key="4">
    <source>
        <dbReference type="ARBA" id="ARBA00023212"/>
    </source>
</evidence>
<evidence type="ECO:0000313" key="7">
    <source>
        <dbReference type="EMBL" id="GBN90669.1"/>
    </source>
</evidence>
<dbReference type="PANTHER" id="PTHR15012">
    <property type="entry name" value="APICAL PROTEIN/SHROOM-RELATED"/>
    <property type="match status" value="1"/>
</dbReference>
<evidence type="ECO:0000256" key="5">
    <source>
        <dbReference type="SAM" id="Coils"/>
    </source>
</evidence>
<dbReference type="OrthoDB" id="6427700at2759"/>
<sequence>MLYSFILPAILHNTNLNIPKEELIASLRKKLDILLEEEAALQDELRQNEELGNSLSNKLESTATQNELKKFRNHVQELEKITNLLLSLSGRLARTENALLILPSNASADEKMLLETKYKKLTQQYEEALHLQKDIDNRNKQVLFYLQKYFTKDELADYNHFIKMKVKLLVDYKELVEKIKLGEEQLKALTNS</sequence>
<dbReference type="GO" id="GO:0007015">
    <property type="term" value="P:actin filament organization"/>
    <property type="evidence" value="ECO:0007669"/>
    <property type="project" value="TreeGrafter"/>
</dbReference>
<dbReference type="GO" id="GO:0030864">
    <property type="term" value="C:cortical actin cytoskeleton"/>
    <property type="evidence" value="ECO:0007669"/>
    <property type="project" value="TreeGrafter"/>
</dbReference>
<dbReference type="InterPro" id="IPR014799">
    <property type="entry name" value="ASD2_dom"/>
</dbReference>
<dbReference type="PANTHER" id="PTHR15012:SF32">
    <property type="entry name" value="PROTEIN SHROOM"/>
    <property type="match status" value="1"/>
</dbReference>
<proteinExistence type="inferred from homology"/>
<evidence type="ECO:0000256" key="2">
    <source>
        <dbReference type="ARBA" id="ARBA00006469"/>
    </source>
</evidence>
<organism evidence="7 8">
    <name type="scientific">Araneus ventricosus</name>
    <name type="common">Orbweaver spider</name>
    <name type="synonym">Epeira ventricosa</name>
    <dbReference type="NCBI Taxonomy" id="182803"/>
    <lineage>
        <taxon>Eukaryota</taxon>
        <taxon>Metazoa</taxon>
        <taxon>Ecdysozoa</taxon>
        <taxon>Arthropoda</taxon>
        <taxon>Chelicerata</taxon>
        <taxon>Arachnida</taxon>
        <taxon>Araneae</taxon>
        <taxon>Araneomorphae</taxon>
        <taxon>Entelegynae</taxon>
        <taxon>Araneoidea</taxon>
        <taxon>Araneidae</taxon>
        <taxon>Araneus</taxon>
    </lineage>
</organism>
<reference evidence="7 8" key="1">
    <citation type="journal article" date="2019" name="Sci. Rep.">
        <title>Orb-weaving spider Araneus ventricosus genome elucidates the spidroin gene catalogue.</title>
        <authorList>
            <person name="Kono N."/>
            <person name="Nakamura H."/>
            <person name="Ohtoshi R."/>
            <person name="Moran D.A.P."/>
            <person name="Shinohara A."/>
            <person name="Yoshida Y."/>
            <person name="Fujiwara M."/>
            <person name="Mori M."/>
            <person name="Tomita M."/>
            <person name="Arakawa K."/>
        </authorList>
    </citation>
    <scope>NUCLEOTIDE SEQUENCE [LARGE SCALE GENOMIC DNA]</scope>
</reference>
<comment type="caution">
    <text evidence="7">The sequence shown here is derived from an EMBL/GenBank/DDBJ whole genome shotgun (WGS) entry which is preliminary data.</text>
</comment>
<keyword evidence="5" id="KW-0175">Coiled coil</keyword>
<name>A0A4Y2SU03_ARAVE</name>
<feature type="domain" description="ASD2" evidence="6">
    <location>
        <begin position="1"/>
        <end position="192"/>
    </location>
</feature>